<dbReference type="PATRIC" id="fig|1121439.3.peg.2944"/>
<evidence type="ECO:0000259" key="2">
    <source>
        <dbReference type="Pfam" id="PF04316"/>
    </source>
</evidence>
<evidence type="ECO:0000313" key="3">
    <source>
        <dbReference type="EMBL" id="EPR30417.1"/>
    </source>
</evidence>
<dbReference type="InterPro" id="IPR031316">
    <property type="entry name" value="FlgM_C"/>
</dbReference>
<keyword evidence="4" id="KW-1185">Reference proteome</keyword>
<dbReference type="AlphaFoldDB" id="S7T015"/>
<reference evidence="3 4" key="1">
    <citation type="journal article" date="2013" name="Genome Announc.">
        <title>Draft genome sequences for three mercury-methylating, sulfate-reducing bacteria.</title>
        <authorList>
            <person name="Brown S.D."/>
            <person name="Hurt R.A.Jr."/>
            <person name="Gilmour C.C."/>
            <person name="Elias D.A."/>
        </authorList>
    </citation>
    <scope>NUCLEOTIDE SEQUENCE [LARGE SCALE GENOMIC DNA]</scope>
    <source>
        <strain evidence="3 4">DSM 16529</strain>
    </source>
</reference>
<dbReference type="RefSeq" id="WP_020888253.1">
    <property type="nucleotide sequence ID" value="NZ_ATHI01000032.1"/>
</dbReference>
<dbReference type="eggNOG" id="ENOG5031PS1">
    <property type="taxonomic scope" value="Bacteria"/>
</dbReference>
<dbReference type="SUPFAM" id="SSF101498">
    <property type="entry name" value="Anti-sigma factor FlgM"/>
    <property type="match status" value="1"/>
</dbReference>
<feature type="domain" description="Anti-sigma-28 factor FlgM C-terminal" evidence="2">
    <location>
        <begin position="20"/>
        <end position="54"/>
    </location>
</feature>
<proteinExistence type="predicted"/>
<dbReference type="EMBL" id="ATHI01000032">
    <property type="protein sequence ID" value="EPR30417.1"/>
    <property type="molecule type" value="Genomic_DNA"/>
</dbReference>
<gene>
    <name evidence="3" type="ORF">dsat_1557</name>
</gene>
<feature type="region of interest" description="Disordered" evidence="1">
    <location>
        <begin position="1"/>
        <end position="25"/>
    </location>
</feature>
<evidence type="ECO:0000313" key="4">
    <source>
        <dbReference type="Proteomes" id="UP000014975"/>
    </source>
</evidence>
<protein>
    <submittedName>
        <fullName evidence="3">Anti-sigma-28 factor FlgM family protein</fullName>
    </submittedName>
</protein>
<evidence type="ECO:0000256" key="1">
    <source>
        <dbReference type="SAM" id="MobiDB-lite"/>
    </source>
</evidence>
<dbReference type="Pfam" id="PF04316">
    <property type="entry name" value="FlgM"/>
    <property type="match status" value="1"/>
</dbReference>
<sequence length="65" mass="7189">MDSGRQDEQATGQGIPVTPRENPEDRAKRIQALKRLVQDGSYRPSLVAVADELLCGGHLSFDHEE</sequence>
<dbReference type="OrthoDB" id="9917811at2"/>
<name>S7T015_9BACT</name>
<accession>S7T015</accession>
<dbReference type="Proteomes" id="UP000014975">
    <property type="component" value="Unassembled WGS sequence"/>
</dbReference>
<dbReference type="InterPro" id="IPR035890">
    <property type="entry name" value="Anti-sigma-28_factor_FlgM_sf"/>
</dbReference>
<comment type="caution">
    <text evidence="3">The sequence shown here is derived from an EMBL/GenBank/DDBJ whole genome shotgun (WGS) entry which is preliminary data.</text>
</comment>
<organism evidence="3 4">
    <name type="scientific">Alkalidesulfovibrio alkalitolerans DSM 16529</name>
    <dbReference type="NCBI Taxonomy" id="1121439"/>
    <lineage>
        <taxon>Bacteria</taxon>
        <taxon>Pseudomonadati</taxon>
        <taxon>Thermodesulfobacteriota</taxon>
        <taxon>Desulfovibrionia</taxon>
        <taxon>Desulfovibrionales</taxon>
        <taxon>Desulfovibrionaceae</taxon>
        <taxon>Alkalidesulfovibrio</taxon>
    </lineage>
</organism>